<accession>A0ABP4J4Z4</accession>
<evidence type="ECO:0000313" key="1">
    <source>
        <dbReference type="EMBL" id="GAA1404311.1"/>
    </source>
</evidence>
<dbReference type="Proteomes" id="UP001499863">
    <property type="component" value="Unassembled WGS sequence"/>
</dbReference>
<dbReference type="EMBL" id="BAAAKJ010000274">
    <property type="protein sequence ID" value="GAA1404311.1"/>
    <property type="molecule type" value="Genomic_DNA"/>
</dbReference>
<sequence>MNYHLDTARAIIDERMREAEQHRLAHALYLKHRAEAKSRRARLLLARLGG</sequence>
<dbReference type="RefSeq" id="WP_344339831.1">
    <property type="nucleotide sequence ID" value="NZ_BAAAKJ010000274.1"/>
</dbReference>
<gene>
    <name evidence="1" type="ORF">GCM10009639_50130</name>
</gene>
<comment type="caution">
    <text evidence="1">The sequence shown here is derived from an EMBL/GenBank/DDBJ whole genome shotgun (WGS) entry which is preliminary data.</text>
</comment>
<keyword evidence="2" id="KW-1185">Reference proteome</keyword>
<evidence type="ECO:0000313" key="2">
    <source>
        <dbReference type="Proteomes" id="UP001499863"/>
    </source>
</evidence>
<organism evidence="1 2">
    <name type="scientific">Kitasatospora putterlickiae</name>
    <dbReference type="NCBI Taxonomy" id="221725"/>
    <lineage>
        <taxon>Bacteria</taxon>
        <taxon>Bacillati</taxon>
        <taxon>Actinomycetota</taxon>
        <taxon>Actinomycetes</taxon>
        <taxon>Kitasatosporales</taxon>
        <taxon>Streptomycetaceae</taxon>
        <taxon>Kitasatospora</taxon>
    </lineage>
</organism>
<proteinExistence type="predicted"/>
<reference evidence="2" key="1">
    <citation type="journal article" date="2019" name="Int. J. Syst. Evol. Microbiol.">
        <title>The Global Catalogue of Microorganisms (GCM) 10K type strain sequencing project: providing services to taxonomists for standard genome sequencing and annotation.</title>
        <authorList>
            <consortium name="The Broad Institute Genomics Platform"/>
            <consortium name="The Broad Institute Genome Sequencing Center for Infectious Disease"/>
            <person name="Wu L."/>
            <person name="Ma J."/>
        </authorList>
    </citation>
    <scope>NUCLEOTIDE SEQUENCE [LARGE SCALE GENOMIC DNA]</scope>
    <source>
        <strain evidence="2">JCM 12393</strain>
    </source>
</reference>
<protein>
    <submittedName>
        <fullName evidence="1">Uncharacterized protein</fullName>
    </submittedName>
</protein>
<name>A0ABP4J4Z4_9ACTN</name>